<dbReference type="PANTHER" id="PTHR23220:SF122">
    <property type="entry name" value="INTEGRIN ALPHA-PS1"/>
    <property type="match status" value="1"/>
</dbReference>
<dbReference type="PANTHER" id="PTHR23220">
    <property type="entry name" value="INTEGRIN ALPHA"/>
    <property type="match status" value="1"/>
</dbReference>
<protein>
    <submittedName>
        <fullName evidence="1">Uncharacterized protein</fullName>
    </submittedName>
</protein>
<dbReference type="GO" id="GO:0033627">
    <property type="term" value="P:cell adhesion mediated by integrin"/>
    <property type="evidence" value="ECO:0007669"/>
    <property type="project" value="TreeGrafter"/>
</dbReference>
<reference evidence="1" key="1">
    <citation type="submission" date="2020-04" db="EMBL/GenBank/DDBJ databases">
        <authorList>
            <person name="Alioto T."/>
            <person name="Alioto T."/>
            <person name="Gomez Garrido J."/>
        </authorList>
    </citation>
    <scope>NUCLEOTIDE SEQUENCE</scope>
    <source>
        <strain evidence="1">A484AB</strain>
    </source>
</reference>
<dbReference type="SUPFAM" id="SSF69318">
    <property type="entry name" value="Integrin alpha N-terminal domain"/>
    <property type="match status" value="1"/>
</dbReference>
<dbReference type="GO" id="GO:0009897">
    <property type="term" value="C:external side of plasma membrane"/>
    <property type="evidence" value="ECO:0007669"/>
    <property type="project" value="TreeGrafter"/>
</dbReference>
<comment type="caution">
    <text evidence="1">The sequence shown here is derived from an EMBL/GenBank/DDBJ whole genome shotgun (WGS) entry which is preliminary data.</text>
</comment>
<dbReference type="GO" id="GO:0008305">
    <property type="term" value="C:integrin complex"/>
    <property type="evidence" value="ECO:0007669"/>
    <property type="project" value="TreeGrafter"/>
</dbReference>
<feature type="non-terminal residue" evidence="1">
    <location>
        <position position="227"/>
    </location>
</feature>
<dbReference type="EMBL" id="CACRXK020011943">
    <property type="protein sequence ID" value="CAB4022370.1"/>
    <property type="molecule type" value="Genomic_DNA"/>
</dbReference>
<dbReference type="GO" id="GO:0007160">
    <property type="term" value="P:cell-matrix adhesion"/>
    <property type="evidence" value="ECO:0007669"/>
    <property type="project" value="TreeGrafter"/>
</dbReference>
<name>A0A7D9KXN9_PARCT</name>
<dbReference type="PROSITE" id="PS51470">
    <property type="entry name" value="FG_GAP"/>
    <property type="match status" value="1"/>
</dbReference>
<accession>A0A7D9KXN9</accession>
<sequence>MLRFLLFTCCCIAISLTHNINTKIGPIHKTHTAASYFGFSATGVIDGIGGAWVAVGSPRANTSKLDYRTGRVLNKFDDKSSGALYKCPINMDPSNCDDITVKIGQAPGSVYNPSNGWYGVSVGGGRQQDGKVMVCSHRPLVTYCHPIRTNECQDSLPGVCLILNKNDGSHEDEILTISSKNAKDYAGEGGIQISMSYERSRFGETGISAAVQGDTCYSGAVGDIAWT</sequence>
<dbReference type="SMART" id="SM00191">
    <property type="entry name" value="Int_alpha"/>
    <property type="match status" value="1"/>
</dbReference>
<dbReference type="Gene3D" id="2.130.10.130">
    <property type="entry name" value="Integrin alpha, N-terminal"/>
    <property type="match status" value="1"/>
</dbReference>
<evidence type="ECO:0000313" key="2">
    <source>
        <dbReference type="Proteomes" id="UP001152795"/>
    </source>
</evidence>
<dbReference type="InterPro" id="IPR028994">
    <property type="entry name" value="Integrin_alpha_N"/>
</dbReference>
<gene>
    <name evidence="1" type="ORF">PACLA_8A042952</name>
</gene>
<dbReference type="GO" id="GO:0005178">
    <property type="term" value="F:integrin binding"/>
    <property type="evidence" value="ECO:0007669"/>
    <property type="project" value="TreeGrafter"/>
</dbReference>
<keyword evidence="2" id="KW-1185">Reference proteome</keyword>
<dbReference type="InterPro" id="IPR013519">
    <property type="entry name" value="Int_alpha_beta-p"/>
</dbReference>
<dbReference type="AlphaFoldDB" id="A0A7D9KXN9"/>
<dbReference type="GO" id="GO:0098609">
    <property type="term" value="P:cell-cell adhesion"/>
    <property type="evidence" value="ECO:0007669"/>
    <property type="project" value="TreeGrafter"/>
</dbReference>
<organism evidence="1 2">
    <name type="scientific">Paramuricea clavata</name>
    <name type="common">Red gorgonian</name>
    <name type="synonym">Violescent sea-whip</name>
    <dbReference type="NCBI Taxonomy" id="317549"/>
    <lineage>
        <taxon>Eukaryota</taxon>
        <taxon>Metazoa</taxon>
        <taxon>Cnidaria</taxon>
        <taxon>Anthozoa</taxon>
        <taxon>Octocorallia</taxon>
        <taxon>Malacalcyonacea</taxon>
        <taxon>Plexauridae</taxon>
        <taxon>Paramuricea</taxon>
    </lineage>
</organism>
<dbReference type="GO" id="GO:0007229">
    <property type="term" value="P:integrin-mediated signaling pathway"/>
    <property type="evidence" value="ECO:0007669"/>
    <property type="project" value="TreeGrafter"/>
</dbReference>
<proteinExistence type="predicted"/>
<dbReference type="Proteomes" id="UP001152795">
    <property type="component" value="Unassembled WGS sequence"/>
</dbReference>
<evidence type="ECO:0000313" key="1">
    <source>
        <dbReference type="EMBL" id="CAB4022370.1"/>
    </source>
</evidence>